<dbReference type="InterPro" id="IPR025591">
    <property type="entry name" value="RloB"/>
</dbReference>
<protein>
    <submittedName>
        <fullName evidence="1">RloB domain-containing protein</fullName>
    </submittedName>
</protein>
<dbReference type="EMBL" id="SUYC01000004">
    <property type="protein sequence ID" value="MBE6270346.1"/>
    <property type="molecule type" value="Genomic_DNA"/>
</dbReference>
<gene>
    <name evidence="1" type="ORF">E7101_05275</name>
</gene>
<dbReference type="Proteomes" id="UP000806522">
    <property type="component" value="Unassembled WGS sequence"/>
</dbReference>
<reference evidence="1" key="1">
    <citation type="submission" date="2019-04" db="EMBL/GenBank/DDBJ databases">
        <title>Evolution of Biomass-Degrading Anaerobic Consortia Revealed by Metagenomics.</title>
        <authorList>
            <person name="Peng X."/>
        </authorList>
    </citation>
    <scope>NUCLEOTIDE SEQUENCE</scope>
    <source>
        <strain evidence="1">SIG140</strain>
    </source>
</reference>
<comment type="caution">
    <text evidence="1">The sequence shown here is derived from an EMBL/GenBank/DDBJ whole genome shotgun (WGS) entry which is preliminary data.</text>
</comment>
<accession>A0A9D5S917</accession>
<proteinExistence type="predicted"/>
<evidence type="ECO:0000313" key="1">
    <source>
        <dbReference type="EMBL" id="MBE6270346.1"/>
    </source>
</evidence>
<name>A0A9D5S917_XYLRU</name>
<evidence type="ECO:0000313" key="2">
    <source>
        <dbReference type="Proteomes" id="UP000806522"/>
    </source>
</evidence>
<sequence>MASKREPSPSMRMRKIALVICEGETEERYINLLKKWYKSPIRIVSHIEGTKITQSLVDNRTRELKLSKYDKVHTFLMYDMDVPSINEKLLACKAEMLLSNPCFEIWILLHAKDQKSAISTDALIKELKKSATVWRSYSKTNFADTQEAFLKSNIDTATARAKNLKELQNPSSGVYKLIELLKKDESKYQGTGAKNGR</sequence>
<dbReference type="AlphaFoldDB" id="A0A9D5S917"/>
<dbReference type="Pfam" id="PF13707">
    <property type="entry name" value="RloB"/>
    <property type="match status" value="1"/>
</dbReference>
<organism evidence="1 2">
    <name type="scientific">Xylanibacter ruminicola</name>
    <name type="common">Prevotella ruminicola</name>
    <dbReference type="NCBI Taxonomy" id="839"/>
    <lineage>
        <taxon>Bacteria</taxon>
        <taxon>Pseudomonadati</taxon>
        <taxon>Bacteroidota</taxon>
        <taxon>Bacteroidia</taxon>
        <taxon>Bacteroidales</taxon>
        <taxon>Prevotellaceae</taxon>
        <taxon>Xylanibacter</taxon>
    </lineage>
</organism>